<keyword evidence="1" id="KW-0808">Transferase</keyword>
<comment type="catalytic activity">
    <reaction evidence="6">
        <text>L-threonyl-[protein] + ATP = 3-O-(5'-adenylyl)-L-threonyl-[protein] + diphosphate</text>
        <dbReference type="Rhea" id="RHEA:54292"/>
        <dbReference type="Rhea" id="RHEA-COMP:11060"/>
        <dbReference type="Rhea" id="RHEA-COMP:13847"/>
        <dbReference type="ChEBI" id="CHEBI:30013"/>
        <dbReference type="ChEBI" id="CHEBI:30616"/>
        <dbReference type="ChEBI" id="CHEBI:33019"/>
        <dbReference type="ChEBI" id="CHEBI:138113"/>
        <dbReference type="EC" id="2.7.7.108"/>
    </reaction>
</comment>
<keyword evidence="2" id="KW-0548">Nucleotidyltransferase</keyword>
<evidence type="ECO:0000256" key="3">
    <source>
        <dbReference type="ARBA" id="ARBA00022741"/>
    </source>
</evidence>
<dbReference type="Gene3D" id="1.10.3290.10">
    <property type="entry name" value="Fido-like domain"/>
    <property type="match status" value="1"/>
</dbReference>
<dbReference type="PANTHER" id="PTHR39560:SF1">
    <property type="entry name" value="PROTEIN ADENYLYLTRANSFERASE FIC-RELATED"/>
    <property type="match status" value="1"/>
</dbReference>
<name>A0ABX5LBK1_9MICO</name>
<dbReference type="EMBL" id="QGDV01000013">
    <property type="protein sequence ID" value="PWJ62011.1"/>
    <property type="molecule type" value="Genomic_DNA"/>
</dbReference>
<comment type="catalytic activity">
    <reaction evidence="7">
        <text>L-tyrosyl-[protein] + ATP = O-(5'-adenylyl)-L-tyrosyl-[protein] + diphosphate</text>
        <dbReference type="Rhea" id="RHEA:54288"/>
        <dbReference type="Rhea" id="RHEA-COMP:10136"/>
        <dbReference type="Rhea" id="RHEA-COMP:13846"/>
        <dbReference type="ChEBI" id="CHEBI:30616"/>
        <dbReference type="ChEBI" id="CHEBI:33019"/>
        <dbReference type="ChEBI" id="CHEBI:46858"/>
        <dbReference type="ChEBI" id="CHEBI:83624"/>
        <dbReference type="EC" id="2.7.7.108"/>
    </reaction>
</comment>
<dbReference type="InterPro" id="IPR036597">
    <property type="entry name" value="Fido-like_dom_sf"/>
</dbReference>
<evidence type="ECO:0000256" key="6">
    <source>
        <dbReference type="ARBA" id="ARBA00047939"/>
    </source>
</evidence>
<gene>
    <name evidence="9" type="ORF">B0H03_11334</name>
</gene>
<evidence type="ECO:0000256" key="2">
    <source>
        <dbReference type="ARBA" id="ARBA00022695"/>
    </source>
</evidence>
<comment type="caution">
    <text evidence="9">The sequence shown here is derived from an EMBL/GenBank/DDBJ whole genome shotgun (WGS) entry which is preliminary data.</text>
</comment>
<dbReference type="PROSITE" id="PS51459">
    <property type="entry name" value="FIDO"/>
    <property type="match status" value="1"/>
</dbReference>
<evidence type="ECO:0000313" key="9">
    <source>
        <dbReference type="EMBL" id="PWJ62011.1"/>
    </source>
</evidence>
<evidence type="ECO:0000256" key="4">
    <source>
        <dbReference type="ARBA" id="ARBA00022840"/>
    </source>
</evidence>
<dbReference type="EC" id="2.7.7.108" evidence="5"/>
<keyword evidence="4" id="KW-0067">ATP-binding</keyword>
<proteinExistence type="predicted"/>
<evidence type="ECO:0000259" key="8">
    <source>
        <dbReference type="PROSITE" id="PS51459"/>
    </source>
</evidence>
<sequence length="148" mass="16556">MSVDDKYTYPDSGGVLINAAGIRDQRRLDEAMNDVVSITMAEVRAERVPDRPGYEYLRSVHERMFGDLVPDIAGRIRDVDVQATGTGIPYCRPEYIVANLSTLFGKLEREDFLAGLDADAFADRLADRWGELSAIHPYRDGNTRSQST</sequence>
<evidence type="ECO:0000256" key="5">
    <source>
        <dbReference type="ARBA" id="ARBA00034531"/>
    </source>
</evidence>
<keyword evidence="10" id="KW-1185">Reference proteome</keyword>
<protein>
    <recommendedName>
        <fullName evidence="5">protein adenylyltransferase</fullName>
        <ecNumber evidence="5">2.7.7.108</ecNumber>
    </recommendedName>
</protein>
<keyword evidence="3" id="KW-0547">Nucleotide-binding</keyword>
<dbReference type="InterPro" id="IPR003812">
    <property type="entry name" value="Fido"/>
</dbReference>
<dbReference type="PANTHER" id="PTHR39560">
    <property type="entry name" value="PROTEIN ADENYLYLTRANSFERASE FIC-RELATED"/>
    <property type="match status" value="1"/>
</dbReference>
<accession>A0ABX5LBK1</accession>
<dbReference type="RefSeq" id="WP_237399562.1">
    <property type="nucleotide sequence ID" value="NZ_QGDV01000013.1"/>
</dbReference>
<feature type="domain" description="Fido" evidence="8">
    <location>
        <begin position="52"/>
        <end position="148"/>
    </location>
</feature>
<dbReference type="Proteomes" id="UP000245674">
    <property type="component" value="Unassembled WGS sequence"/>
</dbReference>
<organism evidence="9 10">
    <name type="scientific">Rathayibacter iranicus NCPPB 2253 = VKM Ac-1602</name>
    <dbReference type="NCBI Taxonomy" id="1328868"/>
    <lineage>
        <taxon>Bacteria</taxon>
        <taxon>Bacillati</taxon>
        <taxon>Actinomycetota</taxon>
        <taxon>Actinomycetes</taxon>
        <taxon>Micrococcales</taxon>
        <taxon>Microbacteriaceae</taxon>
        <taxon>Rathayibacter</taxon>
    </lineage>
</organism>
<reference evidence="9 10" key="1">
    <citation type="submission" date="2018-03" db="EMBL/GenBank/DDBJ databases">
        <title>Genomic Encyclopedia of Type Strains, Phase III (KMG-III): the genomes of soil and plant-associated and newly described type strains.</title>
        <authorList>
            <person name="Whitman W."/>
        </authorList>
    </citation>
    <scope>NUCLEOTIDE SEQUENCE [LARGE SCALE GENOMIC DNA]</scope>
    <source>
        <strain evidence="9 10">VKM Ac-1602</strain>
    </source>
</reference>
<evidence type="ECO:0000256" key="1">
    <source>
        <dbReference type="ARBA" id="ARBA00022679"/>
    </source>
</evidence>
<dbReference type="Pfam" id="PF02661">
    <property type="entry name" value="Fic"/>
    <property type="match status" value="1"/>
</dbReference>
<evidence type="ECO:0000256" key="7">
    <source>
        <dbReference type="ARBA" id="ARBA00048696"/>
    </source>
</evidence>
<evidence type="ECO:0000313" key="10">
    <source>
        <dbReference type="Proteomes" id="UP000245674"/>
    </source>
</evidence>
<dbReference type="SUPFAM" id="SSF140931">
    <property type="entry name" value="Fic-like"/>
    <property type="match status" value="1"/>
</dbReference>